<proteinExistence type="predicted"/>
<accession>A0A067P0G5</accession>
<dbReference type="Proteomes" id="UP000027073">
    <property type="component" value="Unassembled WGS sequence"/>
</dbReference>
<sequence>MFCHHLLLLVTAAAFVAADESLRLYHRVYHPIVPELPFALRGTVNINDSLLVTFRPSESISEPLQQFADSLQPGAVDLHDAQYQVALERAGDTAEAHWDISSVKLCHLEKIKSESIILHTTAGPDPSPFAIDYFVSPIPLDGSCSKLKKRKLDSTALSSFVKQVQLLMVDTTVTVQRPSLPPLPELRAPPPITQTGEPVVPVPEKSFIQKYWLYIVAVLIALVMSGGPPEEEGKK</sequence>
<evidence type="ECO:0000313" key="2">
    <source>
        <dbReference type="EMBL" id="KDQ29326.1"/>
    </source>
</evidence>
<keyword evidence="1" id="KW-0732">Signal</keyword>
<dbReference type="PANTHER" id="PTHR39219">
    <property type="entry name" value="ER MEMBRANE PROTEIN COMPLEX SUBUNIT 10"/>
    <property type="match status" value="1"/>
</dbReference>
<organism evidence="2 3">
    <name type="scientific">Pleurotus ostreatus (strain PC15)</name>
    <name type="common">Oyster mushroom</name>
    <dbReference type="NCBI Taxonomy" id="1137138"/>
    <lineage>
        <taxon>Eukaryota</taxon>
        <taxon>Fungi</taxon>
        <taxon>Dikarya</taxon>
        <taxon>Basidiomycota</taxon>
        <taxon>Agaricomycotina</taxon>
        <taxon>Agaricomycetes</taxon>
        <taxon>Agaricomycetidae</taxon>
        <taxon>Agaricales</taxon>
        <taxon>Pleurotineae</taxon>
        <taxon>Pleurotaceae</taxon>
        <taxon>Pleurotus</taxon>
    </lineage>
</organism>
<dbReference type="VEuPathDB" id="FungiDB:PLEOSDRAFT_176063"/>
<dbReference type="AlphaFoldDB" id="A0A067P0G5"/>
<dbReference type="PANTHER" id="PTHR39219:SF1">
    <property type="entry name" value="ER MEMBRANE PROTEIN COMPLEX SUBUNIT 10"/>
    <property type="match status" value="1"/>
</dbReference>
<dbReference type="InParanoid" id="A0A067P0G5"/>
<evidence type="ECO:0000256" key="1">
    <source>
        <dbReference type="SAM" id="SignalP"/>
    </source>
</evidence>
<feature type="chain" id="PRO_5001646275" description="ER membrane protein complex subunit 10" evidence="1">
    <location>
        <begin position="19"/>
        <end position="235"/>
    </location>
</feature>
<evidence type="ECO:0008006" key="4">
    <source>
        <dbReference type="Google" id="ProtNLM"/>
    </source>
</evidence>
<dbReference type="HOGENOM" id="CLU_081343_1_0_1"/>
<reference evidence="3" key="1">
    <citation type="journal article" date="2014" name="Proc. Natl. Acad. Sci. U.S.A.">
        <title>Extensive sampling of basidiomycete genomes demonstrates inadequacy of the white-rot/brown-rot paradigm for wood decay fungi.</title>
        <authorList>
            <person name="Riley R."/>
            <person name="Salamov A.A."/>
            <person name="Brown D.W."/>
            <person name="Nagy L.G."/>
            <person name="Floudas D."/>
            <person name="Held B.W."/>
            <person name="Levasseur A."/>
            <person name="Lombard V."/>
            <person name="Morin E."/>
            <person name="Otillar R."/>
            <person name="Lindquist E.A."/>
            <person name="Sun H."/>
            <person name="LaButti K.M."/>
            <person name="Schmutz J."/>
            <person name="Jabbour D."/>
            <person name="Luo H."/>
            <person name="Baker S.E."/>
            <person name="Pisabarro A.G."/>
            <person name="Walton J.D."/>
            <person name="Blanchette R.A."/>
            <person name="Henrissat B."/>
            <person name="Martin F."/>
            <person name="Cullen D."/>
            <person name="Hibbett D.S."/>
            <person name="Grigoriev I.V."/>
        </authorList>
    </citation>
    <scope>NUCLEOTIDE SEQUENCE [LARGE SCALE GENOMIC DNA]</scope>
    <source>
        <strain evidence="3">PC15</strain>
    </source>
</reference>
<dbReference type="EMBL" id="KL198007">
    <property type="protein sequence ID" value="KDQ29326.1"/>
    <property type="molecule type" value="Genomic_DNA"/>
</dbReference>
<gene>
    <name evidence="2" type="ORF">PLEOSDRAFT_176063</name>
</gene>
<dbReference type="Pfam" id="PF21203">
    <property type="entry name" value="ECM10"/>
    <property type="match status" value="1"/>
</dbReference>
<dbReference type="STRING" id="1137138.A0A067P0G5"/>
<feature type="signal peptide" evidence="1">
    <location>
        <begin position="1"/>
        <end position="18"/>
    </location>
</feature>
<dbReference type="OrthoDB" id="1894652at2759"/>
<name>A0A067P0G5_PLEO1</name>
<dbReference type="CDD" id="cd22209">
    <property type="entry name" value="EMC10"/>
    <property type="match status" value="1"/>
</dbReference>
<protein>
    <recommendedName>
        <fullName evidence="4">ER membrane protein complex subunit 10</fullName>
    </recommendedName>
</protein>
<evidence type="ECO:0000313" key="3">
    <source>
        <dbReference type="Proteomes" id="UP000027073"/>
    </source>
</evidence>